<dbReference type="Pfam" id="PF03372">
    <property type="entry name" value="Exo_endo_phos"/>
    <property type="match status" value="1"/>
</dbReference>
<dbReference type="PROSITE" id="PS51999">
    <property type="entry name" value="ZF_GRF"/>
    <property type="match status" value="1"/>
</dbReference>
<evidence type="ECO:0000256" key="8">
    <source>
        <dbReference type="ARBA" id="ARBA00023242"/>
    </source>
</evidence>
<proteinExistence type="inferred from homology"/>
<dbReference type="InterPro" id="IPR036691">
    <property type="entry name" value="Endo/exonu/phosph_ase_sf"/>
</dbReference>
<dbReference type="InParanoid" id="I2GX15"/>
<feature type="binding site" evidence="10">
    <location>
        <position position="351"/>
    </location>
    <ligand>
        <name>Mg(2+)</name>
        <dbReference type="ChEBI" id="CHEBI:18420"/>
        <label>1</label>
    </ligand>
</feature>
<keyword evidence="10" id="KW-0464">Manganese</keyword>
<keyword evidence="7 10" id="KW-0460">Magnesium</keyword>
<evidence type="ECO:0000256" key="4">
    <source>
        <dbReference type="ARBA" id="ARBA00022771"/>
    </source>
</evidence>
<feature type="active site" description="Proton acceptor" evidence="9">
    <location>
        <position position="352"/>
    </location>
</feature>
<reference evidence="15 16" key="1">
    <citation type="journal article" date="2011" name="Proc. Natl. Acad. Sci. U.S.A.">
        <title>Evolutionary erosion of yeast sex chromosomes by mating-type switching accidents.</title>
        <authorList>
            <person name="Gordon J.L."/>
            <person name="Armisen D."/>
            <person name="Proux-Wera E."/>
            <person name="Oheigeartaigh S.S."/>
            <person name="Byrne K.P."/>
            <person name="Wolfe K.H."/>
        </authorList>
    </citation>
    <scope>NUCLEOTIDE SEQUENCE [LARGE SCALE GENOMIC DNA]</scope>
    <source>
        <strain evidence="16">ATCC 34711 / CBS 6284 / DSM 70876 / NBRC 10599 / NRRL Y-10934 / UCD 77-7</strain>
    </source>
</reference>
<feature type="active site" description="Proton donor/acceptor" evidence="9">
    <location>
        <position position="220"/>
    </location>
</feature>
<dbReference type="InterPro" id="IPR010666">
    <property type="entry name" value="Znf_GRF"/>
</dbReference>
<comment type="cofactor">
    <cofactor evidence="10">
        <name>Mg(2+)</name>
        <dbReference type="ChEBI" id="CHEBI:18420"/>
    </cofactor>
    <cofactor evidence="10">
        <name>Mn(2+)</name>
        <dbReference type="ChEBI" id="CHEBI:29035"/>
    </cofactor>
    <text evidence="10">Probably binds two magnesium or manganese ions per subunit.</text>
</comment>
<keyword evidence="16" id="KW-1185">Reference proteome</keyword>
<dbReference type="eggNOG" id="KOG1294">
    <property type="taxonomic scope" value="Eukaryota"/>
</dbReference>
<evidence type="ECO:0000256" key="9">
    <source>
        <dbReference type="PIRSR" id="PIRSR604808-1"/>
    </source>
</evidence>
<dbReference type="InterPro" id="IPR004808">
    <property type="entry name" value="AP_endonuc_1"/>
</dbReference>
<dbReference type="STRING" id="1071380.I2GX15"/>
<sequence length="527" mass="59759">MSTDIVDLPKKKHSESIRCVTFNVNGIRTFFHFHPFSKFNQSLSKVFQLFDTDIITFQELKTDQTSLIRWGQVDGYYSFISIPITKKGYAGVGCWIRIPPPEDPLYNLIKVVKAEEGITGYLTIRNGKLDCRYRDCSDQGIGGYDSLGLKDETEALKLDSEGRCVLVELACNIVVVSVYCPANSTQTEEGELFRLKFLSVLFKRIRNLDTLGKKVILMGDLNVCKDLIDHAEILDKFNIEITNDSQGSVIERTYDEKVHDFIWAPDAPQRRMLNQILSDSLDSQLARTGILVDSTRVYQGRDRLKIYTVWNTLKNARPINYGSRIDYVFISSKLKNQIKAADILPKVLGSDHCPVYADIGIETLGGCDAVINKKISIPKFEARYKYKLQNHDILTMFHKNSSQLKSKMANSRNSIAKISKPYPQTKVKKTVKSIDLFFTKDTCSKVNDISSIHSTKENSDIIKEPKKAQKSAFKNIFGEIPLCNHQEKAILKTSRTSSNPGKKFWACSKPQGESKDKNSSCGFFQWV</sequence>
<feature type="site" description="Interaction with DNA substrate" evidence="11">
    <location>
        <position position="352"/>
    </location>
</feature>
<dbReference type="AlphaFoldDB" id="I2GX15"/>
<feature type="binding site" evidence="10">
    <location>
        <position position="222"/>
    </location>
    <ligand>
        <name>Mg(2+)</name>
        <dbReference type="ChEBI" id="CHEBI:18420"/>
        <label>1</label>
    </ligand>
</feature>
<dbReference type="SUPFAM" id="SSF56219">
    <property type="entry name" value="DNase I-like"/>
    <property type="match status" value="1"/>
</dbReference>
<keyword evidence="6" id="KW-0862">Zinc</keyword>
<dbReference type="Pfam" id="PF06839">
    <property type="entry name" value="Zn_ribbon_GRF"/>
    <property type="match status" value="1"/>
</dbReference>
<feature type="site" description="Important for catalytic activity" evidence="11">
    <location>
        <position position="326"/>
    </location>
</feature>
<feature type="site" description="Transition state stabilizer" evidence="11">
    <location>
        <position position="222"/>
    </location>
</feature>
<feature type="region of interest" description="Disordered" evidence="13">
    <location>
        <begin position="494"/>
        <end position="518"/>
    </location>
</feature>
<dbReference type="Gene3D" id="3.60.10.10">
    <property type="entry name" value="Endonuclease/exonuclease/phosphatase"/>
    <property type="match status" value="1"/>
</dbReference>
<evidence type="ECO:0000256" key="3">
    <source>
        <dbReference type="ARBA" id="ARBA00022723"/>
    </source>
</evidence>
<evidence type="ECO:0000256" key="5">
    <source>
        <dbReference type="ARBA" id="ARBA00022801"/>
    </source>
</evidence>
<evidence type="ECO:0000256" key="10">
    <source>
        <dbReference type="PIRSR" id="PIRSR604808-2"/>
    </source>
</evidence>
<evidence type="ECO:0000256" key="2">
    <source>
        <dbReference type="ARBA" id="ARBA00013541"/>
    </source>
</evidence>
<accession>I2GX15</accession>
<evidence type="ECO:0000256" key="11">
    <source>
        <dbReference type="PIRSR" id="PIRSR604808-3"/>
    </source>
</evidence>
<name>I2GX15_HENB6</name>
<dbReference type="GO" id="GO:0005634">
    <property type="term" value="C:nucleus"/>
    <property type="evidence" value="ECO:0007669"/>
    <property type="project" value="TreeGrafter"/>
</dbReference>
<comment type="similarity">
    <text evidence="1">Belongs to the DNA repair enzymes AP/ExoA family.</text>
</comment>
<keyword evidence="4 12" id="KW-0863">Zinc-finger</keyword>
<dbReference type="InterPro" id="IPR005135">
    <property type="entry name" value="Endo/exonuclease/phosphatase"/>
</dbReference>
<feature type="domain" description="GRF-type" evidence="14">
    <location>
        <begin position="483"/>
        <end position="527"/>
    </location>
</feature>
<dbReference type="PROSITE" id="PS51435">
    <property type="entry name" value="AP_NUCLEASE_F1_4"/>
    <property type="match status" value="1"/>
</dbReference>
<evidence type="ECO:0000313" key="16">
    <source>
        <dbReference type="Proteomes" id="UP000002866"/>
    </source>
</evidence>
<feature type="binding site" evidence="10">
    <location>
        <position position="352"/>
    </location>
    <ligand>
        <name>Mg(2+)</name>
        <dbReference type="ChEBI" id="CHEBI:18420"/>
        <label>1</label>
    </ligand>
</feature>
<evidence type="ECO:0000256" key="13">
    <source>
        <dbReference type="SAM" id="MobiDB-lite"/>
    </source>
</evidence>
<protein>
    <recommendedName>
        <fullName evidence="2">DNA-(apurinic or apyrimidinic site) endonuclease 2</fullName>
    </recommendedName>
</protein>
<organism evidence="15 16">
    <name type="scientific">Henningerozyma blattae (strain ATCC 34711 / CBS 6284 / DSM 70876 / NBRC 10599 / NRRL Y-10934 / UCD 77-7)</name>
    <name type="common">Yeast</name>
    <name type="synonym">Tetrapisispora blattae</name>
    <dbReference type="NCBI Taxonomy" id="1071380"/>
    <lineage>
        <taxon>Eukaryota</taxon>
        <taxon>Fungi</taxon>
        <taxon>Dikarya</taxon>
        <taxon>Ascomycota</taxon>
        <taxon>Saccharomycotina</taxon>
        <taxon>Saccharomycetes</taxon>
        <taxon>Saccharomycetales</taxon>
        <taxon>Saccharomycetaceae</taxon>
        <taxon>Henningerozyma</taxon>
    </lineage>
</organism>
<dbReference type="GeneID" id="14492730"/>
<dbReference type="RefSeq" id="XP_004178186.1">
    <property type="nucleotide sequence ID" value="XM_004178138.1"/>
</dbReference>
<feature type="binding site" evidence="10">
    <location>
        <position position="59"/>
    </location>
    <ligand>
        <name>Mg(2+)</name>
        <dbReference type="ChEBI" id="CHEBI:18420"/>
        <label>1</label>
    </ligand>
</feature>
<dbReference type="OMA" id="YTVWNTL"/>
<keyword evidence="5" id="KW-0378">Hydrolase</keyword>
<dbReference type="EMBL" id="HE806316">
    <property type="protein sequence ID" value="CCH58667.1"/>
    <property type="molecule type" value="Genomic_DNA"/>
</dbReference>
<gene>
    <name evidence="15" type="primary">TBLA0A08780</name>
    <name evidence="15" type="ORF">TBLA_0A08780</name>
</gene>
<dbReference type="GO" id="GO:0008081">
    <property type="term" value="F:phosphoric diester hydrolase activity"/>
    <property type="evidence" value="ECO:0007669"/>
    <property type="project" value="EnsemblFungi"/>
</dbReference>
<evidence type="ECO:0000256" key="12">
    <source>
        <dbReference type="PROSITE-ProRule" id="PRU01343"/>
    </source>
</evidence>
<dbReference type="FunCoup" id="I2GX15">
    <property type="interactions" value="506"/>
</dbReference>
<dbReference type="PANTHER" id="PTHR22748:SF4">
    <property type="entry name" value="DNA-(APURINIC OR APYRIMIDINIC SITE) ENDONUCLEASE 2"/>
    <property type="match status" value="1"/>
</dbReference>
<feature type="binding site" evidence="10">
    <location>
        <position position="220"/>
    </location>
    <ligand>
        <name>Mg(2+)</name>
        <dbReference type="ChEBI" id="CHEBI:18420"/>
        <label>1</label>
    </ligand>
</feature>
<dbReference type="OrthoDB" id="391817at2759"/>
<evidence type="ECO:0000256" key="7">
    <source>
        <dbReference type="ARBA" id="ARBA00022842"/>
    </source>
</evidence>
<dbReference type="GO" id="GO:0008311">
    <property type="term" value="F:double-stranded DNA 3'-5' DNA exonuclease activity"/>
    <property type="evidence" value="ECO:0007669"/>
    <property type="project" value="EnsemblFungi"/>
</dbReference>
<evidence type="ECO:0000256" key="1">
    <source>
        <dbReference type="ARBA" id="ARBA00007092"/>
    </source>
</evidence>
<keyword evidence="3 10" id="KW-0479">Metal-binding</keyword>
<dbReference type="GO" id="GO:0003906">
    <property type="term" value="F:DNA-(apurinic or apyrimidinic site) endonuclease activity"/>
    <property type="evidence" value="ECO:0007669"/>
    <property type="project" value="EnsemblFungi"/>
</dbReference>
<dbReference type="PANTHER" id="PTHR22748">
    <property type="entry name" value="AP ENDONUCLEASE"/>
    <property type="match status" value="1"/>
</dbReference>
<feature type="binding site" evidence="10">
    <location>
        <position position="23"/>
    </location>
    <ligand>
        <name>Mg(2+)</name>
        <dbReference type="ChEBI" id="CHEBI:18420"/>
        <label>1</label>
    </ligand>
</feature>
<dbReference type="HOGENOM" id="CLU_010374_0_0_1"/>
<dbReference type="Proteomes" id="UP000002866">
    <property type="component" value="Chromosome 1"/>
</dbReference>
<dbReference type="KEGG" id="tbl:TBLA_0A08780"/>
<feature type="active site" evidence="9">
    <location>
        <position position="179"/>
    </location>
</feature>
<evidence type="ECO:0000259" key="14">
    <source>
        <dbReference type="PROSITE" id="PS51999"/>
    </source>
</evidence>
<evidence type="ECO:0000256" key="6">
    <source>
        <dbReference type="ARBA" id="ARBA00022833"/>
    </source>
</evidence>
<evidence type="ECO:0000313" key="15">
    <source>
        <dbReference type="EMBL" id="CCH58667.1"/>
    </source>
</evidence>
<dbReference type="GO" id="GO:0006284">
    <property type="term" value="P:base-excision repair"/>
    <property type="evidence" value="ECO:0007669"/>
    <property type="project" value="EnsemblFungi"/>
</dbReference>
<keyword evidence="8" id="KW-0539">Nucleus</keyword>
<dbReference type="GO" id="GO:0008270">
    <property type="term" value="F:zinc ion binding"/>
    <property type="evidence" value="ECO:0007669"/>
    <property type="project" value="UniProtKB-KW"/>
</dbReference>